<dbReference type="Proteomes" id="UP000185944">
    <property type="component" value="Unassembled WGS sequence"/>
</dbReference>
<evidence type="ECO:0000313" key="9">
    <source>
        <dbReference type="Proteomes" id="UP000185944"/>
    </source>
</evidence>
<sequence length="649" mass="72419">MIRSKPYPSKLLALALVLSLADRVKGTEECVDSPRPTSAPQTPEYGPNQREHRRKPEIGDLHMLINFLAHTNPELERFSDCQSTRTIATYLASVPCFNIDLDKCSSAVDNKLPPLDFMSIPLKKIHIYKSSTTLASMPELGNTKNRLLCILIRIFHLNTQLLELSNLSVPDFKLKKSLQKPARIRTLVLDNVSGCVIDFVLSKFSFLNSLNFVVTNCSIENLWCLNSLHIVSSMYRKNTTSLSLINLPQLANFYSLCFFKITTLDYVVLRNLGCGELGVVESKMYALLDFLGDGSMASLTLSMEIFTIIWTDHKYGFGTSLDLVSLYIEDIDEPAVYNMLGHYSTTSNTMCNLAIRKLTFSFKPAATLTPIGLESLLVWTDLGFTHIKKIFVNVSNWEDLLPQLQAKKHWGFSMQLLEELKIGEREANLTHAWKENGLVHLLPEITRTPGGGQTICLIPLASYKDWASGEIFPQLTATAAKILPKHKHGQGDEPFSCPICQTAEDEWEVENKAPRVGLLVCGHGVCFECLASLLKLKCNKGPLVVFPVTCPVCRVDITPGTIAFLTQKPEQKRYFVGLPISKYQLKNYLVKRYLLMGFESVGTPPKRRIVPMAPGHKEAGTHTRPDSTTAPPPKKPAAVGLKTHPEPAK</sequence>
<dbReference type="InterPro" id="IPR013083">
    <property type="entry name" value="Znf_RING/FYVE/PHD"/>
</dbReference>
<keyword evidence="6" id="KW-0732">Signal</keyword>
<dbReference type="EMBL" id="LTDL01000040">
    <property type="protein sequence ID" value="OAG29386.1"/>
    <property type="molecule type" value="Genomic_DNA"/>
</dbReference>
<feature type="domain" description="RING-type" evidence="7">
    <location>
        <begin position="497"/>
        <end position="554"/>
    </location>
</feature>
<evidence type="ECO:0000256" key="5">
    <source>
        <dbReference type="SAM" id="MobiDB-lite"/>
    </source>
</evidence>
<accession>A0A177ECC6</accession>
<dbReference type="OrthoDB" id="6270329at2759"/>
<feature type="region of interest" description="Disordered" evidence="5">
    <location>
        <begin position="606"/>
        <end position="649"/>
    </location>
</feature>
<protein>
    <recommendedName>
        <fullName evidence="7">RING-type domain-containing protein</fullName>
    </recommendedName>
</protein>
<dbReference type="VEuPathDB" id="MicrosporidiaDB:NEDG_00519"/>
<dbReference type="InterPro" id="IPR001841">
    <property type="entry name" value="Znf_RING"/>
</dbReference>
<feature type="signal peptide" evidence="6">
    <location>
        <begin position="1"/>
        <end position="26"/>
    </location>
</feature>
<feature type="compositionally biased region" description="Basic and acidic residues" evidence="5">
    <location>
        <begin position="615"/>
        <end position="625"/>
    </location>
</feature>
<dbReference type="Gene3D" id="3.30.40.10">
    <property type="entry name" value="Zinc/RING finger domain, C3HC4 (zinc finger)"/>
    <property type="match status" value="1"/>
</dbReference>
<reference evidence="8 9" key="1">
    <citation type="submission" date="2016-02" db="EMBL/GenBank/DDBJ databases">
        <title>Discovery of a natural microsporidian pathogen with a broad tissue tropism in Caenorhabditis elegans.</title>
        <authorList>
            <person name="Luallen R.J."/>
            <person name="Reinke A.W."/>
            <person name="Tong L."/>
            <person name="Botts M.R."/>
            <person name="Felix M.-A."/>
            <person name="Troemel E.R."/>
        </authorList>
    </citation>
    <scope>NUCLEOTIDE SEQUENCE [LARGE SCALE GENOMIC DNA]</scope>
    <source>
        <strain evidence="8 9">JUm2807</strain>
    </source>
</reference>
<comment type="caution">
    <text evidence="8">The sequence shown here is derived from an EMBL/GenBank/DDBJ whole genome shotgun (WGS) entry which is preliminary data.</text>
</comment>
<dbReference type="PROSITE" id="PS00518">
    <property type="entry name" value="ZF_RING_1"/>
    <property type="match status" value="1"/>
</dbReference>
<keyword evidence="9" id="KW-1185">Reference proteome</keyword>
<feature type="region of interest" description="Disordered" evidence="5">
    <location>
        <begin position="28"/>
        <end position="52"/>
    </location>
</feature>
<feature type="chain" id="PRO_5008060307" description="RING-type domain-containing protein" evidence="6">
    <location>
        <begin position="27"/>
        <end position="649"/>
    </location>
</feature>
<dbReference type="PROSITE" id="PS50089">
    <property type="entry name" value="ZF_RING_2"/>
    <property type="match status" value="1"/>
</dbReference>
<dbReference type="GeneID" id="93646869"/>
<organism evidence="8 9">
    <name type="scientific">Nematocida displodere</name>
    <dbReference type="NCBI Taxonomy" id="1805483"/>
    <lineage>
        <taxon>Eukaryota</taxon>
        <taxon>Fungi</taxon>
        <taxon>Fungi incertae sedis</taxon>
        <taxon>Microsporidia</taxon>
        <taxon>Nematocida</taxon>
    </lineage>
</organism>
<name>A0A177ECC6_9MICR</name>
<evidence type="ECO:0000256" key="4">
    <source>
        <dbReference type="PROSITE-ProRule" id="PRU00175"/>
    </source>
</evidence>
<keyword evidence="2 4" id="KW-0863">Zinc-finger</keyword>
<keyword evidence="1" id="KW-0479">Metal-binding</keyword>
<dbReference type="SMART" id="SM00184">
    <property type="entry name" value="RING"/>
    <property type="match status" value="1"/>
</dbReference>
<gene>
    <name evidence="8" type="ORF">NEDG_00519</name>
</gene>
<evidence type="ECO:0000256" key="6">
    <source>
        <dbReference type="SAM" id="SignalP"/>
    </source>
</evidence>
<dbReference type="SUPFAM" id="SSF57850">
    <property type="entry name" value="RING/U-box"/>
    <property type="match status" value="1"/>
</dbReference>
<dbReference type="AlphaFoldDB" id="A0A177ECC6"/>
<evidence type="ECO:0000259" key="7">
    <source>
        <dbReference type="PROSITE" id="PS50089"/>
    </source>
</evidence>
<evidence type="ECO:0000256" key="3">
    <source>
        <dbReference type="ARBA" id="ARBA00022833"/>
    </source>
</evidence>
<dbReference type="RefSeq" id="XP_067544034.1">
    <property type="nucleotide sequence ID" value="XM_067687937.1"/>
</dbReference>
<evidence type="ECO:0000256" key="1">
    <source>
        <dbReference type="ARBA" id="ARBA00022723"/>
    </source>
</evidence>
<dbReference type="InterPro" id="IPR017907">
    <property type="entry name" value="Znf_RING_CS"/>
</dbReference>
<keyword evidence="3" id="KW-0862">Zinc</keyword>
<proteinExistence type="predicted"/>
<evidence type="ECO:0000313" key="8">
    <source>
        <dbReference type="EMBL" id="OAG29386.1"/>
    </source>
</evidence>
<dbReference type="GO" id="GO:0008270">
    <property type="term" value="F:zinc ion binding"/>
    <property type="evidence" value="ECO:0007669"/>
    <property type="project" value="UniProtKB-KW"/>
</dbReference>
<evidence type="ECO:0000256" key="2">
    <source>
        <dbReference type="ARBA" id="ARBA00022771"/>
    </source>
</evidence>